<dbReference type="PANTHER" id="PTHR46685">
    <property type="entry name" value="28S RIBOSOMAL PROTEIN S15, MITOCHONDRIAL"/>
    <property type="match status" value="1"/>
</dbReference>
<protein>
    <recommendedName>
        <fullName evidence="7">Small ribosomal subunit protein uS15m</fullName>
    </recommendedName>
    <alternativeName>
        <fullName evidence="8">28S ribosomal protein S15, mitochondrial</fullName>
    </alternativeName>
</protein>
<keyword evidence="6 9" id="KW-0687">Ribonucleoprotein</keyword>
<dbReference type="GO" id="GO:0003723">
    <property type="term" value="F:RNA binding"/>
    <property type="evidence" value="ECO:0007669"/>
    <property type="project" value="TreeGrafter"/>
</dbReference>
<evidence type="ECO:0000256" key="9">
    <source>
        <dbReference type="RuleBase" id="RU003919"/>
    </source>
</evidence>
<feature type="signal peptide" evidence="10">
    <location>
        <begin position="1"/>
        <end position="17"/>
    </location>
</feature>
<dbReference type="AlphaFoldDB" id="A0AAV7CTI1"/>
<sequence length="130" mass="15694">MLNSCVFILFYTVAALTARIQNFKEHLQNNPKDKANKRRMLMSIDRRKKMLKFLRRTRYDAYEHVCTQLGIEYTFPPEYYRRATKRWIAKKAFCLQVYQQSKKLKENELSQKKRIPKANPPLYVFPKPTN</sequence>
<organism evidence="11 12">
    <name type="scientific">Engystomops pustulosus</name>
    <name type="common">Tungara frog</name>
    <name type="synonym">Physalaemus pustulosus</name>
    <dbReference type="NCBI Taxonomy" id="76066"/>
    <lineage>
        <taxon>Eukaryota</taxon>
        <taxon>Metazoa</taxon>
        <taxon>Chordata</taxon>
        <taxon>Craniata</taxon>
        <taxon>Vertebrata</taxon>
        <taxon>Euteleostomi</taxon>
        <taxon>Amphibia</taxon>
        <taxon>Batrachia</taxon>
        <taxon>Anura</taxon>
        <taxon>Neobatrachia</taxon>
        <taxon>Hyloidea</taxon>
        <taxon>Leptodactylidae</taxon>
        <taxon>Leiuperinae</taxon>
        <taxon>Engystomops</taxon>
    </lineage>
</organism>
<evidence type="ECO:0000313" key="11">
    <source>
        <dbReference type="EMBL" id="KAG8588384.1"/>
    </source>
</evidence>
<keyword evidence="12" id="KW-1185">Reference proteome</keyword>
<keyword evidence="10" id="KW-0732">Signal</keyword>
<evidence type="ECO:0000256" key="10">
    <source>
        <dbReference type="SAM" id="SignalP"/>
    </source>
</evidence>
<dbReference type="Pfam" id="PF00312">
    <property type="entry name" value="Ribosomal_S15"/>
    <property type="match status" value="1"/>
</dbReference>
<dbReference type="InterPro" id="IPR000589">
    <property type="entry name" value="Ribosomal_uS15"/>
</dbReference>
<dbReference type="SUPFAM" id="SSF47060">
    <property type="entry name" value="S15/NS1 RNA-binding domain"/>
    <property type="match status" value="1"/>
</dbReference>
<comment type="caution">
    <text evidence="11">The sequence shown here is derived from an EMBL/GenBank/DDBJ whole genome shotgun (WGS) entry which is preliminary data.</text>
</comment>
<accession>A0AAV7CTI1</accession>
<dbReference type="CDD" id="cd00353">
    <property type="entry name" value="Ribosomal_S15p_S13e"/>
    <property type="match status" value="1"/>
</dbReference>
<gene>
    <name evidence="11" type="ORF">GDO81_005964</name>
</gene>
<evidence type="ECO:0000256" key="6">
    <source>
        <dbReference type="ARBA" id="ARBA00023274"/>
    </source>
</evidence>
<name>A0AAV7CTI1_ENGPU</name>
<keyword evidence="5" id="KW-0496">Mitochondrion</keyword>
<feature type="chain" id="PRO_5043888245" description="Small ribosomal subunit protein uS15m" evidence="10">
    <location>
        <begin position="18"/>
        <end position="130"/>
    </location>
</feature>
<keyword evidence="3" id="KW-0809">Transit peptide</keyword>
<dbReference type="GO" id="GO:0003735">
    <property type="term" value="F:structural constituent of ribosome"/>
    <property type="evidence" value="ECO:0007669"/>
    <property type="project" value="InterPro"/>
</dbReference>
<evidence type="ECO:0000256" key="3">
    <source>
        <dbReference type="ARBA" id="ARBA00022946"/>
    </source>
</evidence>
<dbReference type="EMBL" id="WNYA01000002">
    <property type="protein sequence ID" value="KAG8588384.1"/>
    <property type="molecule type" value="Genomic_DNA"/>
</dbReference>
<evidence type="ECO:0000256" key="4">
    <source>
        <dbReference type="ARBA" id="ARBA00022980"/>
    </source>
</evidence>
<comment type="subcellular location">
    <subcellularLocation>
        <location evidence="1">Mitochondrion</location>
    </subcellularLocation>
</comment>
<evidence type="ECO:0000313" key="12">
    <source>
        <dbReference type="Proteomes" id="UP000824782"/>
    </source>
</evidence>
<dbReference type="SMART" id="SM01387">
    <property type="entry name" value="Ribosomal_S15"/>
    <property type="match status" value="1"/>
</dbReference>
<proteinExistence type="inferred from homology"/>
<dbReference type="Gene3D" id="1.10.287.10">
    <property type="entry name" value="S15/NS1, RNA-binding"/>
    <property type="match status" value="1"/>
</dbReference>
<dbReference type="Proteomes" id="UP000824782">
    <property type="component" value="Unassembled WGS sequence"/>
</dbReference>
<evidence type="ECO:0000256" key="7">
    <source>
        <dbReference type="ARBA" id="ARBA00035249"/>
    </source>
</evidence>
<keyword evidence="4 9" id="KW-0689">Ribosomal protein</keyword>
<evidence type="ECO:0000256" key="5">
    <source>
        <dbReference type="ARBA" id="ARBA00023128"/>
    </source>
</evidence>
<dbReference type="InterPro" id="IPR052137">
    <property type="entry name" value="uS15_ribosomal"/>
</dbReference>
<dbReference type="GO" id="GO:0005763">
    <property type="term" value="C:mitochondrial small ribosomal subunit"/>
    <property type="evidence" value="ECO:0007669"/>
    <property type="project" value="TreeGrafter"/>
</dbReference>
<dbReference type="PANTHER" id="PTHR46685:SF1">
    <property type="entry name" value="SMALL RIBOSOMAL SUBUNIT PROTEIN US15M"/>
    <property type="match status" value="1"/>
</dbReference>
<dbReference type="GO" id="GO:0032543">
    <property type="term" value="P:mitochondrial translation"/>
    <property type="evidence" value="ECO:0007669"/>
    <property type="project" value="TreeGrafter"/>
</dbReference>
<comment type="similarity">
    <text evidence="2 9">Belongs to the universal ribosomal protein uS15 family.</text>
</comment>
<dbReference type="InterPro" id="IPR009068">
    <property type="entry name" value="uS15_NS1_RNA-bd_sf"/>
</dbReference>
<evidence type="ECO:0000256" key="1">
    <source>
        <dbReference type="ARBA" id="ARBA00004173"/>
    </source>
</evidence>
<evidence type="ECO:0000256" key="2">
    <source>
        <dbReference type="ARBA" id="ARBA00008434"/>
    </source>
</evidence>
<evidence type="ECO:0000256" key="8">
    <source>
        <dbReference type="ARBA" id="ARBA00035528"/>
    </source>
</evidence>
<reference evidence="11" key="1">
    <citation type="thesis" date="2020" institute="ProQuest LLC" country="789 East Eisenhower Parkway, Ann Arbor, MI, USA">
        <title>Comparative Genomics and Chromosome Evolution.</title>
        <authorList>
            <person name="Mudd A.B."/>
        </authorList>
    </citation>
    <scope>NUCLEOTIDE SEQUENCE</scope>
    <source>
        <strain evidence="11">237g6f4</strain>
        <tissue evidence="11">Blood</tissue>
    </source>
</reference>